<comment type="caution">
    <text evidence="2">The sequence shown here is derived from an EMBL/GenBank/DDBJ whole genome shotgun (WGS) entry which is preliminary data.</text>
</comment>
<keyword evidence="3" id="KW-1185">Reference proteome</keyword>
<dbReference type="OrthoDB" id="5308957at2759"/>
<accession>A0A9P9DK42</accession>
<evidence type="ECO:0000256" key="1">
    <source>
        <dbReference type="SAM" id="MobiDB-lite"/>
    </source>
</evidence>
<reference evidence="2" key="1">
    <citation type="journal article" date="2021" name="Nat. Commun.">
        <title>Genetic determinants of endophytism in the Arabidopsis root mycobiome.</title>
        <authorList>
            <person name="Mesny F."/>
            <person name="Miyauchi S."/>
            <person name="Thiergart T."/>
            <person name="Pickel B."/>
            <person name="Atanasova L."/>
            <person name="Karlsson M."/>
            <person name="Huettel B."/>
            <person name="Barry K.W."/>
            <person name="Haridas S."/>
            <person name="Chen C."/>
            <person name="Bauer D."/>
            <person name="Andreopoulos W."/>
            <person name="Pangilinan J."/>
            <person name="LaButti K."/>
            <person name="Riley R."/>
            <person name="Lipzen A."/>
            <person name="Clum A."/>
            <person name="Drula E."/>
            <person name="Henrissat B."/>
            <person name="Kohler A."/>
            <person name="Grigoriev I.V."/>
            <person name="Martin F.M."/>
            <person name="Hacquard S."/>
        </authorList>
    </citation>
    <scope>NUCLEOTIDE SEQUENCE</scope>
    <source>
        <strain evidence="2">MPI-CAGE-AT-0147</strain>
    </source>
</reference>
<feature type="compositionally biased region" description="Basic and acidic residues" evidence="1">
    <location>
        <begin position="35"/>
        <end position="45"/>
    </location>
</feature>
<name>A0A9P9DK42_9HYPO</name>
<dbReference type="Proteomes" id="UP000738349">
    <property type="component" value="Unassembled WGS sequence"/>
</dbReference>
<evidence type="ECO:0000313" key="2">
    <source>
        <dbReference type="EMBL" id="KAH7120623.1"/>
    </source>
</evidence>
<evidence type="ECO:0000313" key="3">
    <source>
        <dbReference type="Proteomes" id="UP000738349"/>
    </source>
</evidence>
<organism evidence="2 3">
    <name type="scientific">Dactylonectria macrodidyma</name>
    <dbReference type="NCBI Taxonomy" id="307937"/>
    <lineage>
        <taxon>Eukaryota</taxon>
        <taxon>Fungi</taxon>
        <taxon>Dikarya</taxon>
        <taxon>Ascomycota</taxon>
        <taxon>Pezizomycotina</taxon>
        <taxon>Sordariomycetes</taxon>
        <taxon>Hypocreomycetidae</taxon>
        <taxon>Hypocreales</taxon>
        <taxon>Nectriaceae</taxon>
        <taxon>Dactylonectria</taxon>
    </lineage>
</organism>
<protein>
    <submittedName>
        <fullName evidence="2">Uncharacterized protein</fullName>
    </submittedName>
</protein>
<sequence>MTSEQSDPGVVDGLVFIEGMKTGFVQPMTRKTKKQIREEEQRRDSAPVSKLGTSVNDARWNQMKDQLTHLYRSRGSDEIRDISIYKRRFNDWHVVKNQGATRAARAKPKAPDLHANYQVLEDGEFDLHMHMCIELPDPLPFKRFEHHESVLKSVDDFIYGVFDSRNKGWKADIAGFLDADNNRSAASYHWRALSDQCHGVALLIRANLHAKAEMTLDNLLRSLTTVGDYKHPAFMVEFWRLCIRVQGAGGHIPKAKAMERLFAVMKQQQQEDNPVRRLVNSLSSVDGEDLRHVLRIGYVKAIRTMSVLIGDENVMVLDMLSFYCRFFSSRFVVKHNLLAKLQYVWWQTHDQHFGRGTANVAISYAYVYAAYYVLDEAYLAIGMARNLRDSLANALCRGGRLTWTLETEAFSFTSKTVASLHRQRARSTKDPYHYQKCCESMRSAIVKLEIGDRECRTRAAMLSKVLNRWLVEWERFDEAKEEALRTKRIEDSIPGKPCIKCARQKYCVACVRVIESGNERDEGCNDCWRPRSSLMCQRCAQRKESVGWKPSDKWVKVNRK</sequence>
<proteinExistence type="predicted"/>
<feature type="region of interest" description="Disordered" evidence="1">
    <location>
        <begin position="28"/>
        <end position="51"/>
    </location>
</feature>
<dbReference type="AlphaFoldDB" id="A0A9P9DK42"/>
<gene>
    <name evidence="2" type="ORF">EDB81DRAFT_861696</name>
</gene>
<dbReference type="EMBL" id="JAGMUV010000025">
    <property type="protein sequence ID" value="KAH7120623.1"/>
    <property type="molecule type" value="Genomic_DNA"/>
</dbReference>